<evidence type="ECO:0000256" key="1">
    <source>
        <dbReference type="SAM" id="MobiDB-lite"/>
    </source>
</evidence>
<dbReference type="Proteomes" id="UP000074247">
    <property type="component" value="Unassembled WGS sequence"/>
</dbReference>
<dbReference type="VEuPathDB" id="ToxoDB:TGARI_369570"/>
<proteinExistence type="predicted"/>
<sequence>MNSPTTVSPHHYFRVHQPGPASPSCQRQLQPHSYAARTPPPSSRSSLRKLRYNTNHTNLNWGRKGQVARYSHGCLPVADEGTTQHIETRDCSVVHRNNHSQRRYRHQVHKPKQELLLIQIAWNSFRVIQTHAAAEDDEQDVR</sequence>
<accession>A0A139Y0W9</accession>
<dbReference type="AlphaFoldDB" id="A0A139Y0W9"/>
<gene>
    <name evidence="2" type="ORF">TGARI_369570</name>
</gene>
<feature type="region of interest" description="Disordered" evidence="1">
    <location>
        <begin position="1"/>
        <end position="49"/>
    </location>
</feature>
<evidence type="ECO:0000313" key="3">
    <source>
        <dbReference type="Proteomes" id="UP000074247"/>
    </source>
</evidence>
<evidence type="ECO:0000313" key="2">
    <source>
        <dbReference type="EMBL" id="KYF44640.1"/>
    </source>
</evidence>
<protein>
    <submittedName>
        <fullName evidence="2">Uncharacterized protein</fullName>
    </submittedName>
</protein>
<organism evidence="2 3">
    <name type="scientific">Toxoplasma gondii ARI</name>
    <dbReference type="NCBI Taxonomy" id="1074872"/>
    <lineage>
        <taxon>Eukaryota</taxon>
        <taxon>Sar</taxon>
        <taxon>Alveolata</taxon>
        <taxon>Apicomplexa</taxon>
        <taxon>Conoidasida</taxon>
        <taxon>Coccidia</taxon>
        <taxon>Eucoccidiorida</taxon>
        <taxon>Eimeriorina</taxon>
        <taxon>Sarcocystidae</taxon>
        <taxon>Toxoplasma</taxon>
    </lineage>
</organism>
<dbReference type="EMBL" id="AGQS02004343">
    <property type="protein sequence ID" value="KYF44640.1"/>
    <property type="molecule type" value="Genomic_DNA"/>
</dbReference>
<comment type="caution">
    <text evidence="2">The sequence shown here is derived from an EMBL/GenBank/DDBJ whole genome shotgun (WGS) entry which is preliminary data.</text>
</comment>
<reference evidence="2 3" key="1">
    <citation type="journal article" date="2016" name="Nat. Commun.">
        <title>Local admixture of amplified and diversified secreted pathogenesis determinants shapes mosaic Toxoplasma gondii genomes.</title>
        <authorList>
            <person name="Lorenzi H."/>
            <person name="Khan A."/>
            <person name="Behnke M.S."/>
            <person name="Namasivayam S."/>
            <person name="Swapna L.S."/>
            <person name="Hadjithomas M."/>
            <person name="Karamycheva S."/>
            <person name="Pinney D."/>
            <person name="Brunk B.P."/>
            <person name="Ajioka J.W."/>
            <person name="Ajzenberg D."/>
            <person name="Boothroyd J.C."/>
            <person name="Boyle J.P."/>
            <person name="Darde M.L."/>
            <person name="Diaz-Miranda M.A."/>
            <person name="Dubey J.P."/>
            <person name="Fritz H.M."/>
            <person name="Gennari S.M."/>
            <person name="Gregory B.D."/>
            <person name="Kim K."/>
            <person name="Saeij J.P."/>
            <person name="Su C."/>
            <person name="White M.W."/>
            <person name="Zhu X.Q."/>
            <person name="Howe D.K."/>
            <person name="Rosenthal B.M."/>
            <person name="Grigg M.E."/>
            <person name="Parkinson J."/>
            <person name="Liu L."/>
            <person name="Kissinger J.C."/>
            <person name="Roos D.S."/>
            <person name="Sibley L.D."/>
        </authorList>
    </citation>
    <scope>NUCLEOTIDE SEQUENCE [LARGE SCALE GENOMIC DNA]</scope>
    <source>
        <strain evidence="2 3">ARI</strain>
    </source>
</reference>
<name>A0A139Y0W9_TOXGO</name>